<protein>
    <recommendedName>
        <fullName evidence="4">5-bromo-4-chloroindolyl phosphate hydrolysis protein</fullName>
    </recommendedName>
</protein>
<evidence type="ECO:0000256" key="1">
    <source>
        <dbReference type="SAM" id="Phobius"/>
    </source>
</evidence>
<dbReference type="EMBL" id="AWWH01000197">
    <property type="protein sequence ID" value="ETA73299.1"/>
    <property type="molecule type" value="Genomic_DNA"/>
</dbReference>
<dbReference type="AlphaFoldDB" id="V7HSV3"/>
<name>V7HSV3_9LACO</name>
<gene>
    <name evidence="2" type="ORF">LEQ_1767c</name>
</gene>
<sequence>MLFLGQYSFIAVYFFAGLWLGKLVTRWLAWVVYSPIITFVSYAVQIGQTASLIEMFKFGGLVLLPTILMIYLIYRVVEAWVLLKDSQQLGYLSDDQLFFDDEIFAKADLGRQDKNFIQKDLKQRYEIYLYLRSHRLDDLVTGYDRTLQDIQTIFVNMTIYPENMLEMKDFLYTHLPAYHRVAKGLIALRDNIVKTPEDDTLIAKAAQALTAMRQDFKNDLALQEKLIAERKK</sequence>
<accession>V7HSV3</accession>
<reference evidence="2 3" key="1">
    <citation type="journal article" date="2014" name="Genome Announc.">
        <title>The Genome of the Predominant Equine Lactobacillus Species, Lactobacillus equi, Is Reflective of Its Lifestyle Adaptations to an Herbivorous Host.</title>
        <authorList>
            <person name="O'Donnell M.M."/>
            <person name="Harris H.M."/>
            <person name="O'Toole P.W."/>
            <person name="Ross R.P."/>
        </authorList>
    </citation>
    <scope>NUCLEOTIDE SEQUENCE [LARGE SCALE GENOMIC DNA]</scope>
    <source>
        <strain evidence="2 3">DPC 6820</strain>
    </source>
</reference>
<feature type="transmembrane region" description="Helical" evidence="1">
    <location>
        <begin position="6"/>
        <end position="21"/>
    </location>
</feature>
<evidence type="ECO:0008006" key="4">
    <source>
        <dbReference type="Google" id="ProtNLM"/>
    </source>
</evidence>
<feature type="transmembrane region" description="Helical" evidence="1">
    <location>
        <begin position="28"/>
        <end position="46"/>
    </location>
</feature>
<feature type="transmembrane region" description="Helical" evidence="1">
    <location>
        <begin position="58"/>
        <end position="77"/>
    </location>
</feature>
<keyword evidence="1" id="KW-0812">Transmembrane</keyword>
<keyword evidence="1" id="KW-1133">Transmembrane helix</keyword>
<dbReference type="PATRIC" id="fig|1392007.3.peg.1905"/>
<keyword evidence="1" id="KW-0472">Membrane</keyword>
<keyword evidence="3" id="KW-1185">Reference proteome</keyword>
<evidence type="ECO:0000313" key="3">
    <source>
        <dbReference type="Proteomes" id="UP000018559"/>
    </source>
</evidence>
<evidence type="ECO:0000313" key="2">
    <source>
        <dbReference type="EMBL" id="ETA73299.1"/>
    </source>
</evidence>
<dbReference type="Proteomes" id="UP000018559">
    <property type="component" value="Unassembled WGS sequence"/>
</dbReference>
<proteinExistence type="predicted"/>
<comment type="caution">
    <text evidence="2">The sequence shown here is derived from an EMBL/GenBank/DDBJ whole genome shotgun (WGS) entry which is preliminary data.</text>
</comment>
<organism evidence="2 3">
    <name type="scientific">Ligilactobacillus equi DPC 6820</name>
    <dbReference type="NCBI Taxonomy" id="1392007"/>
    <lineage>
        <taxon>Bacteria</taxon>
        <taxon>Bacillati</taxon>
        <taxon>Bacillota</taxon>
        <taxon>Bacilli</taxon>
        <taxon>Lactobacillales</taxon>
        <taxon>Lactobacillaceae</taxon>
        <taxon>Ligilactobacillus</taxon>
    </lineage>
</organism>